<dbReference type="SUPFAM" id="SSF144083">
    <property type="entry name" value="Magnesium transport protein CorA, transmembrane region"/>
    <property type="match status" value="1"/>
</dbReference>
<dbReference type="FunFam" id="1.20.58.340:FF:000004">
    <property type="entry name" value="Magnesium transport protein CorA"/>
    <property type="match status" value="1"/>
</dbReference>
<evidence type="ECO:0000256" key="1">
    <source>
        <dbReference type="ARBA" id="ARBA00004651"/>
    </source>
</evidence>
<keyword evidence="4 12" id="KW-1003">Cell membrane</keyword>
<reference evidence="14 15" key="1">
    <citation type="journal article" date="2015" name="Antonie Van Leeuwenhoek">
        <title>Bosea vaviloviae sp. nov., a new species of slow-growing rhizobia isolated from nodules of the relict species Vavilovia formosa (Stev.) Fed.</title>
        <authorList>
            <person name="Safronova V.I."/>
            <person name="Kuznetsova I.G."/>
            <person name="Sazanova A.L."/>
            <person name="Kimeklis A.K."/>
            <person name="Belimov A.A."/>
            <person name="Andronov E.E."/>
            <person name="Pinaev A.G."/>
            <person name="Chizhevskaya E.P."/>
            <person name="Pukhaev A.R."/>
            <person name="Popov K.P."/>
            <person name="Willems A."/>
            <person name="Tikhonovich I.A."/>
        </authorList>
    </citation>
    <scope>NUCLEOTIDE SEQUENCE [LARGE SCALE GENOMIC DNA]</scope>
    <source>
        <strain evidence="14 15">Vaf18</strain>
    </source>
</reference>
<protein>
    <recommendedName>
        <fullName evidence="12">Magnesium transport protein CorA</fullName>
    </recommendedName>
</protein>
<organism evidence="14 15">
    <name type="scientific">Bosea vaviloviae</name>
    <dbReference type="NCBI Taxonomy" id="1526658"/>
    <lineage>
        <taxon>Bacteria</taxon>
        <taxon>Pseudomonadati</taxon>
        <taxon>Pseudomonadota</taxon>
        <taxon>Alphaproteobacteria</taxon>
        <taxon>Hyphomicrobiales</taxon>
        <taxon>Boseaceae</taxon>
        <taxon>Bosea</taxon>
    </lineage>
</organism>
<dbReference type="GO" id="GO:0015095">
    <property type="term" value="F:magnesium ion transmembrane transporter activity"/>
    <property type="evidence" value="ECO:0007669"/>
    <property type="project" value="UniProtKB-UniRule"/>
</dbReference>
<dbReference type="InterPro" id="IPR045861">
    <property type="entry name" value="CorA_cytoplasmic_dom"/>
</dbReference>
<sequence length="355" mass="39727">MSVAEERSAAETLSFPHAAPAPAKVPEPGHRHETGVVASSVYAHGVRIADIPIEEAGAWARKDGHVVWIGLLEPDSDLLHRVQQQFNLHPLAVEDATNAHQRPKLEQYGDALFVVARTAQLVDKRIAFGETHIFVGNGYIVSVRHGASTSYKTVRQHWETCPTSLAKGEDFILYAILDFIVDNYMPVLEAIHEEVEEIEDKVLAKPMIRDDIERLYMLRRDLLRLRNAAAPLVDVCQRLANANVPQVRPTLAPMFRDVTDHVRTVQEKIDSLREVLAFAFEVSLLIGQSQENAITKRLASWAAILAVPTAVAGIYGMNFKNMPELELQFGYHTVLALIVSSCAVLFWRFKKNGWL</sequence>
<dbReference type="GO" id="GO:0000287">
    <property type="term" value="F:magnesium ion binding"/>
    <property type="evidence" value="ECO:0007669"/>
    <property type="project" value="TreeGrafter"/>
</dbReference>
<dbReference type="GO" id="GO:0015087">
    <property type="term" value="F:cobalt ion transmembrane transporter activity"/>
    <property type="evidence" value="ECO:0007669"/>
    <property type="project" value="UniProtKB-UniRule"/>
</dbReference>
<dbReference type="EMBL" id="CP017147">
    <property type="protein sequence ID" value="AOO79318.1"/>
    <property type="molecule type" value="Genomic_DNA"/>
</dbReference>
<evidence type="ECO:0000256" key="3">
    <source>
        <dbReference type="ARBA" id="ARBA00022448"/>
    </source>
</evidence>
<accession>A0A1D7TW24</accession>
<comment type="subcellular location">
    <subcellularLocation>
        <location evidence="1">Cell membrane</location>
        <topology evidence="1">Multi-pass membrane protein</topology>
    </subcellularLocation>
    <subcellularLocation>
        <location evidence="12">Membrane</location>
        <topology evidence="12">Multi-pass membrane protein</topology>
    </subcellularLocation>
</comment>
<dbReference type="Proteomes" id="UP000094969">
    <property type="component" value="Chromosome"/>
</dbReference>
<keyword evidence="7 12" id="KW-1133">Transmembrane helix</keyword>
<evidence type="ECO:0000256" key="10">
    <source>
        <dbReference type="ARBA" id="ARBA00034269"/>
    </source>
</evidence>
<evidence type="ECO:0000313" key="15">
    <source>
        <dbReference type="Proteomes" id="UP000094969"/>
    </source>
</evidence>
<evidence type="ECO:0000256" key="8">
    <source>
        <dbReference type="ARBA" id="ARBA00023065"/>
    </source>
</evidence>
<dbReference type="InterPro" id="IPR004488">
    <property type="entry name" value="Mg/Co-transport_prot_CorA"/>
</dbReference>
<dbReference type="GO" id="GO:0005886">
    <property type="term" value="C:plasma membrane"/>
    <property type="evidence" value="ECO:0007669"/>
    <property type="project" value="UniProtKB-SubCell"/>
</dbReference>
<evidence type="ECO:0000256" key="12">
    <source>
        <dbReference type="RuleBase" id="RU362010"/>
    </source>
</evidence>
<evidence type="ECO:0000256" key="9">
    <source>
        <dbReference type="ARBA" id="ARBA00023136"/>
    </source>
</evidence>
<dbReference type="CDD" id="cd12830">
    <property type="entry name" value="MtCorA-like"/>
    <property type="match status" value="1"/>
</dbReference>
<dbReference type="Gene3D" id="1.20.58.340">
    <property type="entry name" value="Magnesium transport protein CorA, transmembrane region"/>
    <property type="match status" value="2"/>
</dbReference>
<comment type="catalytic activity">
    <reaction evidence="10">
        <text>Mg(2+)(in) = Mg(2+)(out)</text>
        <dbReference type="Rhea" id="RHEA:29827"/>
        <dbReference type="ChEBI" id="CHEBI:18420"/>
    </reaction>
</comment>
<dbReference type="PANTHER" id="PTHR46494">
    <property type="entry name" value="CORA FAMILY METAL ION TRANSPORTER (EUROFUNG)"/>
    <property type="match status" value="1"/>
</dbReference>
<evidence type="ECO:0000256" key="7">
    <source>
        <dbReference type="ARBA" id="ARBA00022989"/>
    </source>
</evidence>
<dbReference type="RefSeq" id="WP_069688541.1">
    <property type="nucleotide sequence ID" value="NZ_CP017147.1"/>
</dbReference>
<proteinExistence type="inferred from homology"/>
<keyword evidence="9 12" id="KW-0472">Membrane</keyword>
<dbReference type="OrthoDB" id="9803416at2"/>
<keyword evidence="6 12" id="KW-0460">Magnesium</keyword>
<dbReference type="InterPro" id="IPR002523">
    <property type="entry name" value="MgTranspt_CorA/ZnTranspt_ZntB"/>
</dbReference>
<name>A0A1D7TW24_9HYPH</name>
<evidence type="ECO:0000256" key="6">
    <source>
        <dbReference type="ARBA" id="ARBA00022842"/>
    </source>
</evidence>
<dbReference type="SUPFAM" id="SSF143865">
    <property type="entry name" value="CorA soluble domain-like"/>
    <property type="match status" value="1"/>
</dbReference>
<dbReference type="KEGG" id="bvv:BHK69_01320"/>
<evidence type="ECO:0000313" key="14">
    <source>
        <dbReference type="EMBL" id="AOO79318.1"/>
    </source>
</evidence>
<evidence type="ECO:0000256" key="5">
    <source>
        <dbReference type="ARBA" id="ARBA00022692"/>
    </source>
</evidence>
<evidence type="ECO:0000256" key="4">
    <source>
        <dbReference type="ARBA" id="ARBA00022475"/>
    </source>
</evidence>
<evidence type="ECO:0000256" key="2">
    <source>
        <dbReference type="ARBA" id="ARBA00009765"/>
    </source>
</evidence>
<feature type="region of interest" description="Disordered" evidence="13">
    <location>
        <begin position="1"/>
        <end position="31"/>
    </location>
</feature>
<dbReference type="PANTHER" id="PTHR46494:SF1">
    <property type="entry name" value="CORA FAMILY METAL ION TRANSPORTER (EUROFUNG)"/>
    <property type="match status" value="1"/>
</dbReference>
<dbReference type="Gene3D" id="3.30.460.20">
    <property type="entry name" value="CorA soluble domain-like"/>
    <property type="match status" value="1"/>
</dbReference>
<keyword evidence="3 12" id="KW-0813">Transport</keyword>
<evidence type="ECO:0000256" key="11">
    <source>
        <dbReference type="ARBA" id="ARBA00045497"/>
    </source>
</evidence>
<comment type="function">
    <text evidence="11">Mediates influx of magnesium ions. Alternates between open and closed states. Activated by low cytoplasmic Mg(2+) levels. Inactive when cytoplasmic Mg(2+) levels are high.</text>
</comment>
<gene>
    <name evidence="12" type="primary">corA</name>
    <name evidence="14" type="ORF">BHK69_01320</name>
</gene>
<dbReference type="NCBIfam" id="TIGR00383">
    <property type="entry name" value="corA"/>
    <property type="match status" value="1"/>
</dbReference>
<feature type="transmembrane region" description="Helical" evidence="12">
    <location>
        <begin position="329"/>
        <end position="349"/>
    </location>
</feature>
<keyword evidence="8 12" id="KW-0406">Ion transport</keyword>
<dbReference type="AlphaFoldDB" id="A0A1D7TW24"/>
<feature type="transmembrane region" description="Helical" evidence="12">
    <location>
        <begin position="298"/>
        <end position="317"/>
    </location>
</feature>
<dbReference type="GO" id="GO:0050897">
    <property type="term" value="F:cobalt ion binding"/>
    <property type="evidence" value="ECO:0007669"/>
    <property type="project" value="TreeGrafter"/>
</dbReference>
<comment type="similarity">
    <text evidence="2 12">Belongs to the CorA metal ion transporter (MIT) (TC 1.A.35) family.</text>
</comment>
<keyword evidence="5 12" id="KW-0812">Transmembrane</keyword>
<dbReference type="InterPro" id="IPR045863">
    <property type="entry name" value="CorA_TM1_TM2"/>
</dbReference>
<evidence type="ECO:0000256" key="13">
    <source>
        <dbReference type="SAM" id="MobiDB-lite"/>
    </source>
</evidence>
<dbReference type="Pfam" id="PF01544">
    <property type="entry name" value="CorA"/>
    <property type="match status" value="1"/>
</dbReference>
<keyword evidence="15" id="KW-1185">Reference proteome</keyword>